<evidence type="ECO:0000313" key="4">
    <source>
        <dbReference type="Proteomes" id="UP000070168"/>
    </source>
</evidence>
<dbReference type="PANTHER" id="PTHR28083:SF1">
    <property type="entry name" value="GOOD FOR FULL DBP5 ACTIVITY PROTEIN 2"/>
    <property type="match status" value="1"/>
</dbReference>
<feature type="region of interest" description="Disordered" evidence="1">
    <location>
        <begin position="567"/>
        <end position="596"/>
    </location>
</feature>
<accession>A0A135LII9</accession>
<dbReference type="Pfam" id="PF21762">
    <property type="entry name" value="DEDDh_C"/>
    <property type="match status" value="1"/>
</dbReference>
<dbReference type="STRING" id="5078.A0A135LII9"/>
<evidence type="ECO:0000259" key="2">
    <source>
        <dbReference type="Pfam" id="PF21762"/>
    </source>
</evidence>
<dbReference type="OrthoDB" id="5953249at2759"/>
<evidence type="ECO:0000313" key="3">
    <source>
        <dbReference type="EMBL" id="KXG48786.1"/>
    </source>
</evidence>
<feature type="compositionally biased region" description="Basic and acidic residues" evidence="1">
    <location>
        <begin position="570"/>
        <end position="594"/>
    </location>
</feature>
<dbReference type="RefSeq" id="XP_040647322.1">
    <property type="nucleotide sequence ID" value="XM_040790369.1"/>
</dbReference>
<proteinExistence type="predicted"/>
<dbReference type="EMBL" id="LHQR01000065">
    <property type="protein sequence ID" value="KXG48786.1"/>
    <property type="molecule type" value="Genomic_DNA"/>
</dbReference>
<sequence length="617" mass="69465">MGPREILDMLLEGDEGLRYLNTNRNKAQAVQPAQVSDGGDPVAEPEKAEQGVSGYAFPDDFEPEKGMKYPKSGQFPLSYIRTHVVGVLSESEDNLTGIDQDDRDPSRTDIDHDTSDELNDKHGSVSNEKPVTAIQSTSSYIPATTMARFPFKYLYGDEFKRVNERFYERQKFWNRTWDLYYLSVPLAISSASLPLVPTFQAQALIDEINSALNITLTLADKKGLVMEFNNEMLPRPVFLGRSSTPGQKEDLYCRIPPGPENWGPWTRLLQPGVIEEFEKKIKQSIDTTKTKKQRKKASHNAQMKMWEDCLCRAQAYFGLRPPFKSNVPQPSFDKGQIAAVDVLKPAKWAFQDAPIFISIDLEWMDTHGYLTEVGISTLDMMDLQGVVPGDYGHMWMSQVRSRHLRVAEYRKWVNSTFSTGCPGSFRFGKSEMVPRGDVGKVVDTAFHPPYMVPMEDEVVPSYKNQKRTVILVGLDLQGDIMRLQNAGSQVFIHKNGHSSVIRETFDVAELHRVVTGEAQKRGLRALLGILNILSPDLHNAGNDAHYTLHALVRMMLRVAGERPWGYERAGVSEKSKSRPSDAPKVKIDPNDMPKFESMVPTCEEAVDSTDDAAVWSH</sequence>
<dbReference type="InterPro" id="IPR048519">
    <property type="entry name" value="Gfd2/YDR514C-like_C"/>
</dbReference>
<comment type="caution">
    <text evidence="3">The sequence shown here is derived from an EMBL/GenBank/DDBJ whole genome shotgun (WGS) entry which is preliminary data.</text>
</comment>
<keyword evidence="4" id="KW-1185">Reference proteome</keyword>
<reference evidence="3 4" key="1">
    <citation type="journal article" date="2016" name="BMC Genomics">
        <title>Genome sequencing and secondary metabolism of the postharvest pathogen Penicillium griseofulvum.</title>
        <authorList>
            <person name="Banani H."/>
            <person name="Marcet-Houben M."/>
            <person name="Ballester A.R."/>
            <person name="Abbruscato P."/>
            <person name="Gonzalez-Candelas L."/>
            <person name="Gabaldon T."/>
            <person name="Spadaro D."/>
        </authorList>
    </citation>
    <scope>NUCLEOTIDE SEQUENCE [LARGE SCALE GENOMIC DNA]</scope>
    <source>
        <strain evidence="3 4">PG3</strain>
    </source>
</reference>
<dbReference type="Proteomes" id="UP000070168">
    <property type="component" value="Unassembled WGS sequence"/>
</dbReference>
<dbReference type="AlphaFoldDB" id="A0A135LII9"/>
<feature type="compositionally biased region" description="Polar residues" evidence="1">
    <location>
        <begin position="25"/>
        <end position="34"/>
    </location>
</feature>
<dbReference type="InterPro" id="IPR012337">
    <property type="entry name" value="RNaseH-like_sf"/>
</dbReference>
<feature type="region of interest" description="Disordered" evidence="1">
    <location>
        <begin position="25"/>
        <end position="55"/>
    </location>
</feature>
<gene>
    <name evidence="3" type="ORF">PGRI_026560</name>
</gene>
<protein>
    <recommendedName>
        <fullName evidence="2">Gfd2/YDR514C-like C-terminal domain-containing protein</fullName>
    </recommendedName>
</protein>
<feature type="domain" description="Gfd2/YDR514C-like C-terminal" evidence="2">
    <location>
        <begin position="355"/>
        <end position="554"/>
    </location>
</feature>
<evidence type="ECO:0000256" key="1">
    <source>
        <dbReference type="SAM" id="MobiDB-lite"/>
    </source>
</evidence>
<dbReference type="InterPro" id="IPR040151">
    <property type="entry name" value="Gfd2/YDR514C-like"/>
</dbReference>
<feature type="compositionally biased region" description="Basic and acidic residues" evidence="1">
    <location>
        <begin position="103"/>
        <end position="123"/>
    </location>
</feature>
<dbReference type="SUPFAM" id="SSF53098">
    <property type="entry name" value="Ribonuclease H-like"/>
    <property type="match status" value="1"/>
</dbReference>
<organism evidence="3 4">
    <name type="scientific">Penicillium patulum</name>
    <name type="common">Penicillium griseofulvum</name>
    <dbReference type="NCBI Taxonomy" id="5078"/>
    <lineage>
        <taxon>Eukaryota</taxon>
        <taxon>Fungi</taxon>
        <taxon>Dikarya</taxon>
        <taxon>Ascomycota</taxon>
        <taxon>Pezizomycotina</taxon>
        <taxon>Eurotiomycetes</taxon>
        <taxon>Eurotiomycetidae</taxon>
        <taxon>Eurotiales</taxon>
        <taxon>Aspergillaceae</taxon>
        <taxon>Penicillium</taxon>
    </lineage>
</organism>
<name>A0A135LII9_PENPA</name>
<feature type="region of interest" description="Disordered" evidence="1">
    <location>
        <begin position="93"/>
        <end position="127"/>
    </location>
</feature>
<dbReference type="GO" id="GO:0005634">
    <property type="term" value="C:nucleus"/>
    <property type="evidence" value="ECO:0007669"/>
    <property type="project" value="TreeGrafter"/>
</dbReference>
<dbReference type="GeneID" id="63705669"/>
<dbReference type="PANTHER" id="PTHR28083">
    <property type="entry name" value="GOOD FOR FULL DBP5 ACTIVITY PROTEIN 2"/>
    <property type="match status" value="1"/>
</dbReference>